<feature type="transmembrane region" description="Helical" evidence="1">
    <location>
        <begin position="386"/>
        <end position="405"/>
    </location>
</feature>
<dbReference type="OrthoDB" id="9757876at2"/>
<reference evidence="2 3" key="1">
    <citation type="submission" date="2017-06" db="EMBL/GenBank/DDBJ databases">
        <title>Draft genome sequence of anaerobic fermentative bacterium Anaeromicrobium sediminis DY2726D isolated from West Pacific Ocean sediments.</title>
        <authorList>
            <person name="Zeng X."/>
        </authorList>
    </citation>
    <scope>NUCLEOTIDE SEQUENCE [LARGE SCALE GENOMIC DNA]</scope>
    <source>
        <strain evidence="2 3">DY2726D</strain>
    </source>
</reference>
<dbReference type="PANTHER" id="PTHR32063">
    <property type="match status" value="1"/>
</dbReference>
<evidence type="ECO:0000256" key="1">
    <source>
        <dbReference type="SAM" id="Phobius"/>
    </source>
</evidence>
<feature type="transmembrane region" description="Helical" evidence="1">
    <location>
        <begin position="426"/>
        <end position="445"/>
    </location>
</feature>
<dbReference type="RefSeq" id="WP_095133026.1">
    <property type="nucleotide sequence ID" value="NZ_NIBG01000006.1"/>
</dbReference>
<evidence type="ECO:0008006" key="4">
    <source>
        <dbReference type="Google" id="ProtNLM"/>
    </source>
</evidence>
<accession>A0A267MLF7</accession>
<evidence type="ECO:0000313" key="2">
    <source>
        <dbReference type="EMBL" id="PAB59633.1"/>
    </source>
</evidence>
<dbReference type="GO" id="GO:0005886">
    <property type="term" value="C:plasma membrane"/>
    <property type="evidence" value="ECO:0007669"/>
    <property type="project" value="TreeGrafter"/>
</dbReference>
<gene>
    <name evidence="2" type="ORF">CCE28_08675</name>
</gene>
<keyword evidence="1" id="KW-0472">Membrane</keyword>
<dbReference type="SUPFAM" id="SSF82866">
    <property type="entry name" value="Multidrug efflux transporter AcrB transmembrane domain"/>
    <property type="match status" value="2"/>
</dbReference>
<name>A0A267MLF7_9FIRM</name>
<dbReference type="Gene3D" id="3.30.70.1430">
    <property type="entry name" value="Multidrug efflux transporter AcrB pore domain"/>
    <property type="match status" value="2"/>
</dbReference>
<protein>
    <recommendedName>
        <fullName evidence="4">Transporter</fullName>
    </recommendedName>
</protein>
<feature type="transmembrane region" description="Helical" evidence="1">
    <location>
        <begin position="465"/>
        <end position="489"/>
    </location>
</feature>
<dbReference type="InterPro" id="IPR001036">
    <property type="entry name" value="Acrflvin-R"/>
</dbReference>
<dbReference type="AlphaFoldDB" id="A0A267MLF7"/>
<keyword evidence="3" id="KW-1185">Reference proteome</keyword>
<comment type="caution">
    <text evidence="2">The sequence shown here is derived from an EMBL/GenBank/DDBJ whole genome shotgun (WGS) entry which is preliminary data.</text>
</comment>
<feature type="transmembrane region" description="Helical" evidence="1">
    <location>
        <begin position="360"/>
        <end position="380"/>
    </location>
</feature>
<feature type="transmembrane region" description="Helical" evidence="1">
    <location>
        <begin position="952"/>
        <end position="972"/>
    </location>
</feature>
<dbReference type="Gene3D" id="1.20.1640.10">
    <property type="entry name" value="Multidrug efflux transporter AcrB transmembrane domain"/>
    <property type="match status" value="2"/>
</dbReference>
<keyword evidence="1" id="KW-1133">Transmembrane helix</keyword>
<dbReference type="SUPFAM" id="SSF82714">
    <property type="entry name" value="Multidrug efflux transporter AcrB TolC docking domain, DN and DC subdomains"/>
    <property type="match status" value="2"/>
</dbReference>
<feature type="transmembrane region" description="Helical" evidence="1">
    <location>
        <begin position="851"/>
        <end position="873"/>
    </location>
</feature>
<dbReference type="Gene3D" id="3.30.2090.10">
    <property type="entry name" value="Multidrug efflux transporter AcrB TolC docking domain, DN and DC subdomains"/>
    <property type="match status" value="2"/>
</dbReference>
<dbReference type="GO" id="GO:0042910">
    <property type="term" value="F:xenobiotic transmembrane transporter activity"/>
    <property type="evidence" value="ECO:0007669"/>
    <property type="project" value="TreeGrafter"/>
</dbReference>
<dbReference type="Gene3D" id="3.30.70.1440">
    <property type="entry name" value="Multidrug efflux transporter AcrB pore domain"/>
    <property type="match status" value="1"/>
</dbReference>
<dbReference type="Proteomes" id="UP000216024">
    <property type="component" value="Unassembled WGS sequence"/>
</dbReference>
<sequence>MKSIIKKLIEKRVIVMFLAVLIALGGAFSYHVLPRQESPDVSAPFALIITPYPGASPNDVKQLVTKKIEDKMIELDGFDKVEGTSKEGLSIVTVAFDSEVNNDKAMQDVRNAVADAQAQLPGGTIPSEVNTNLIETAGIIISLSGDNYTYEQLESFGELFKDKLADVDGVSKFSIEGKVNKEVKIVIDIEKLNQYGIGIDDVDSILQAQNIEIPSGDIAYGKDKITVKTPGIFTSIKDVENTIIGISSQTGSSIRLRDVADVYMGLEDGAEKYKQNGKNAVLLTGYFKDGKNVVLIGKDVRIKIDEVKAQLPEDLKVDEVIYQPDDVAKSVNDFMINLVEGVLLVVVVVFLGLGMRNALVVSAAIPMSILITFIVMYLSGIRIHQMSLTALIVALGILVDNAIVISDTIQVRIDNGENPLEASEKGTILSSLPIFTATLTTIAAFSPLLGLPGVAGDFLKAIPQVLIISIIAAYVVSMFITPAMCAMLFKKSKKKNGKEGTLRKFFSTTLKSALKRSKVVTIGIFVILILVVKTLMPQLPSEFFPYTDKNVFYVEMNSEASSNVDATEELTDEVVNLLKTVPEVTNYTVAVGNGLPKFYISMPPALPSSDYGQMLCKFDLEKGDNRFNSNKELINHIQELLDENISTGVCKARLLANAKPADAKAILKLSGDNLDRLTEVANLLKKEISTIEGVASVEHNMKDKIYQIEVDVDEDKAINMGITKYDVQKQINMALYGKKSSVYRKNGKEYNIKVESNIKNISMLENMKIKSSMTGKKVPLKQFAAVGYSGKLDTISTYNRDQTVTILVKELPRYNPTDLENTIEFDLLPKLDTTGTKIMFDGEREEVNGNFSVVGLLAGLSIVIIYIILVIQFDSFIQPVVILTTVPLSLIGSIVGLYLFKQPLSLTAFLGIIALVGLVVKNGILLIEYMNESRENGYNINEACIDAVDKRFNAIILSAGTTIIGLIPLALANSSLFTPMAVSLMFGLLVSTFLTMVVIPVIYSLIETFLMNRRKRENNVSNEITE</sequence>
<dbReference type="EMBL" id="NIBG01000006">
    <property type="protein sequence ID" value="PAB59633.1"/>
    <property type="molecule type" value="Genomic_DNA"/>
</dbReference>
<dbReference type="InterPro" id="IPR027463">
    <property type="entry name" value="AcrB_DN_DC_subdom"/>
</dbReference>
<organism evidence="2 3">
    <name type="scientific">Anaeromicrobium sediminis</name>
    <dbReference type="NCBI Taxonomy" id="1478221"/>
    <lineage>
        <taxon>Bacteria</taxon>
        <taxon>Bacillati</taxon>
        <taxon>Bacillota</taxon>
        <taxon>Clostridia</taxon>
        <taxon>Peptostreptococcales</taxon>
        <taxon>Thermotaleaceae</taxon>
        <taxon>Anaeromicrobium</taxon>
    </lineage>
</organism>
<dbReference type="Gene3D" id="3.30.70.1320">
    <property type="entry name" value="Multidrug efflux transporter AcrB pore domain like"/>
    <property type="match status" value="1"/>
</dbReference>
<dbReference type="SUPFAM" id="SSF82693">
    <property type="entry name" value="Multidrug efflux transporter AcrB pore domain, PN1, PN2, PC1 and PC2 subdomains"/>
    <property type="match status" value="2"/>
</dbReference>
<keyword evidence="1" id="KW-0812">Transmembrane</keyword>
<feature type="transmembrane region" description="Helical" evidence="1">
    <location>
        <begin position="880"/>
        <end position="900"/>
    </location>
</feature>
<dbReference type="PRINTS" id="PR00702">
    <property type="entry name" value="ACRIFLAVINRP"/>
</dbReference>
<dbReference type="Pfam" id="PF00873">
    <property type="entry name" value="ACR_tran"/>
    <property type="match status" value="1"/>
</dbReference>
<proteinExistence type="predicted"/>
<dbReference type="PANTHER" id="PTHR32063:SF18">
    <property type="entry name" value="CATION EFFLUX SYSTEM PROTEIN"/>
    <property type="match status" value="1"/>
</dbReference>
<feature type="transmembrane region" description="Helical" evidence="1">
    <location>
        <begin position="906"/>
        <end position="931"/>
    </location>
</feature>
<feature type="transmembrane region" description="Helical" evidence="1">
    <location>
        <begin position="334"/>
        <end position="353"/>
    </location>
</feature>
<evidence type="ECO:0000313" key="3">
    <source>
        <dbReference type="Proteomes" id="UP000216024"/>
    </source>
</evidence>
<feature type="transmembrane region" description="Helical" evidence="1">
    <location>
        <begin position="519"/>
        <end position="536"/>
    </location>
</feature>
<feature type="transmembrane region" description="Helical" evidence="1">
    <location>
        <begin position="984"/>
        <end position="1006"/>
    </location>
</feature>